<dbReference type="Pfam" id="PF06152">
    <property type="entry name" value="Phage_min_cap2"/>
    <property type="match status" value="1"/>
</dbReference>
<dbReference type="GO" id="GO:0005198">
    <property type="term" value="F:structural molecule activity"/>
    <property type="evidence" value="ECO:0007669"/>
    <property type="project" value="InterPro"/>
</dbReference>
<evidence type="ECO:0000313" key="1">
    <source>
        <dbReference type="EMBL" id="MWN21312.1"/>
    </source>
</evidence>
<dbReference type="Proteomes" id="UP000478636">
    <property type="component" value="Unassembled WGS sequence"/>
</dbReference>
<dbReference type="EMBL" id="WSZI01000013">
    <property type="protein sequence ID" value="MWN21312.1"/>
    <property type="molecule type" value="Genomic_DNA"/>
</dbReference>
<accession>A0A6L7AC17</accession>
<sequence length="398" mass="44455">MAKKIPNNDDQMTLGASLLGDLYEEIAQELMLRMIKRMIERGAVDLAENPYVWQLQKLQDMHMLNAENIAYIKQKVGVADELIDEILVNEGITVYQKTADQLANDLNQPTPSSNDVHQTLEAIAAQTTADLANFVNESLLSKNLGVNPAMIAYRRMITKAVVNVTTGAMSSQQSFSKSVELALAKGISSSFKDKGGRNWRFDSYARMLMQTTTYKTYNMMRTQAADEMGVSTFHMSSHKAARPACAPIQGRIVTKQPKGFNSEIGYVPSLYEHDWGEAGGTLGVNCHHVLTPFIIGVNELPDGDIPSPEDAVANGKEQAKQRAFEREIRDAKYHLEAAKLLKDKDLIDKYRQRVSSLQSGIRELLDQPGNDFLSRDYSREKAFKDAKRIEALKNTMSN</sequence>
<protein>
    <submittedName>
        <fullName evidence="1">Capsid protein</fullName>
    </submittedName>
</protein>
<comment type="caution">
    <text evidence="1">The sequence shown here is derived from an EMBL/GenBank/DDBJ whole genome shotgun (WGS) entry which is preliminary data.</text>
</comment>
<gene>
    <name evidence="1" type="ORF">GQS40_06455</name>
</gene>
<proteinExistence type="predicted"/>
<name>A0A6L7AC17_LEULA</name>
<dbReference type="AlphaFoldDB" id="A0A6L7AC17"/>
<dbReference type="InterPro" id="IPR009319">
    <property type="entry name" value="Phage_A118_VSP1"/>
</dbReference>
<reference evidence="1 2" key="1">
    <citation type="submission" date="2019-12" db="EMBL/GenBank/DDBJ databases">
        <title>Complete genome sequence of Leuconostoc lactis strain AVN1 provides insights into metabolic potential.</title>
        <authorList>
            <person name="Besrour N."/>
            <person name="Najjari A."/>
            <person name="Fhoula I."/>
            <person name="Jaballah S."/>
            <person name="Klibi N."/>
            <person name="Ouzari H.I."/>
        </authorList>
    </citation>
    <scope>NUCLEOTIDE SEQUENCE [LARGE SCALE GENOMIC DNA]</scope>
    <source>
        <strain evidence="1 2">AVN1</strain>
    </source>
</reference>
<organism evidence="1 2">
    <name type="scientific">Leuconostoc lactis</name>
    <dbReference type="NCBI Taxonomy" id="1246"/>
    <lineage>
        <taxon>Bacteria</taxon>
        <taxon>Bacillati</taxon>
        <taxon>Bacillota</taxon>
        <taxon>Bacilli</taxon>
        <taxon>Lactobacillales</taxon>
        <taxon>Lactobacillaceae</taxon>
        <taxon>Leuconostoc</taxon>
    </lineage>
</organism>
<evidence type="ECO:0000313" key="2">
    <source>
        <dbReference type="Proteomes" id="UP000478636"/>
    </source>
</evidence>